<feature type="transmembrane region" description="Helical" evidence="7">
    <location>
        <begin position="151"/>
        <end position="173"/>
    </location>
</feature>
<feature type="transmembrane region" description="Helical" evidence="7">
    <location>
        <begin position="59"/>
        <end position="79"/>
    </location>
</feature>
<evidence type="ECO:0000256" key="2">
    <source>
        <dbReference type="ARBA" id="ARBA00022448"/>
    </source>
</evidence>
<evidence type="ECO:0000256" key="5">
    <source>
        <dbReference type="ARBA" id="ARBA00022989"/>
    </source>
</evidence>
<protein>
    <submittedName>
        <fullName evidence="9">MFS transporter</fullName>
    </submittedName>
</protein>
<evidence type="ECO:0000256" key="6">
    <source>
        <dbReference type="ARBA" id="ARBA00023136"/>
    </source>
</evidence>
<feature type="domain" description="Major facilitator superfamily (MFS) profile" evidence="8">
    <location>
        <begin position="1"/>
        <end position="203"/>
    </location>
</feature>
<evidence type="ECO:0000313" key="9">
    <source>
        <dbReference type="EMBL" id="MDE8650687.1"/>
    </source>
</evidence>
<organism evidence="9 10">
    <name type="scientific">Novosphingobium album</name>
    <name type="common">ex Liu et al. 2023</name>
    <dbReference type="NCBI Taxonomy" id="3031130"/>
    <lineage>
        <taxon>Bacteria</taxon>
        <taxon>Pseudomonadati</taxon>
        <taxon>Pseudomonadota</taxon>
        <taxon>Alphaproteobacteria</taxon>
        <taxon>Sphingomonadales</taxon>
        <taxon>Sphingomonadaceae</taxon>
        <taxon>Novosphingobium</taxon>
    </lineage>
</organism>
<dbReference type="PANTHER" id="PTHR23513:SF9">
    <property type="entry name" value="ENTEROBACTIN EXPORTER ENTS"/>
    <property type="match status" value="1"/>
</dbReference>
<feature type="transmembrane region" description="Helical" evidence="7">
    <location>
        <begin position="113"/>
        <end position="130"/>
    </location>
</feature>
<feature type="transmembrane region" description="Helical" evidence="7">
    <location>
        <begin position="292"/>
        <end position="312"/>
    </location>
</feature>
<gene>
    <name evidence="9" type="ORF">PYV00_03010</name>
</gene>
<keyword evidence="10" id="KW-1185">Reference proteome</keyword>
<evidence type="ECO:0000256" key="3">
    <source>
        <dbReference type="ARBA" id="ARBA00022475"/>
    </source>
</evidence>
<dbReference type="SUPFAM" id="SSF103473">
    <property type="entry name" value="MFS general substrate transporter"/>
    <property type="match status" value="1"/>
</dbReference>
<keyword evidence="3" id="KW-1003">Cell membrane</keyword>
<comment type="subcellular location">
    <subcellularLocation>
        <location evidence="1">Cell membrane</location>
        <topology evidence="1">Multi-pass membrane protein</topology>
    </subcellularLocation>
</comment>
<feature type="transmembrane region" description="Helical" evidence="7">
    <location>
        <begin position="229"/>
        <end position="254"/>
    </location>
</feature>
<accession>A0ABT5WKY2</accession>
<reference evidence="9 10" key="1">
    <citation type="submission" date="2023-03" db="EMBL/GenBank/DDBJ databases">
        <title>NovoSphingobium album sp. nov. isolated from polycyclic aromatic hydrocarbons- and heavy-metal polluted soil.</title>
        <authorList>
            <person name="Liu Z."/>
            <person name="Wang K."/>
        </authorList>
    </citation>
    <scope>NUCLEOTIDE SEQUENCE [LARGE SCALE GENOMIC DNA]</scope>
    <source>
        <strain evidence="9 10">H3SJ31-1</strain>
    </source>
</reference>
<dbReference type="InterPro" id="IPR020846">
    <property type="entry name" value="MFS_dom"/>
</dbReference>
<name>A0ABT5WKY2_9SPHN</name>
<dbReference type="InterPro" id="IPR036259">
    <property type="entry name" value="MFS_trans_sf"/>
</dbReference>
<dbReference type="PANTHER" id="PTHR23513">
    <property type="entry name" value="INTEGRAL MEMBRANE EFFLUX PROTEIN-RELATED"/>
    <property type="match status" value="1"/>
</dbReference>
<dbReference type="RefSeq" id="WP_275226770.1">
    <property type="nucleotide sequence ID" value="NZ_JARESE010000008.1"/>
</dbReference>
<feature type="transmembrane region" description="Helical" evidence="7">
    <location>
        <begin position="374"/>
        <end position="402"/>
    </location>
</feature>
<dbReference type="InterPro" id="IPR010290">
    <property type="entry name" value="TM_effector"/>
</dbReference>
<evidence type="ECO:0000259" key="8">
    <source>
        <dbReference type="PROSITE" id="PS50850"/>
    </source>
</evidence>
<keyword evidence="5 7" id="KW-1133">Transmembrane helix</keyword>
<evidence type="ECO:0000256" key="4">
    <source>
        <dbReference type="ARBA" id="ARBA00022692"/>
    </source>
</evidence>
<comment type="caution">
    <text evidence="9">The sequence shown here is derived from an EMBL/GenBank/DDBJ whole genome shotgun (WGS) entry which is preliminary data.</text>
</comment>
<dbReference type="Proteomes" id="UP001216253">
    <property type="component" value="Unassembled WGS sequence"/>
</dbReference>
<feature type="transmembrane region" description="Helical" evidence="7">
    <location>
        <begin position="86"/>
        <end position="107"/>
    </location>
</feature>
<dbReference type="CDD" id="cd06173">
    <property type="entry name" value="MFS_MefA_like"/>
    <property type="match status" value="1"/>
</dbReference>
<feature type="transmembrane region" description="Helical" evidence="7">
    <location>
        <begin position="266"/>
        <end position="285"/>
    </location>
</feature>
<evidence type="ECO:0000256" key="1">
    <source>
        <dbReference type="ARBA" id="ARBA00004651"/>
    </source>
</evidence>
<feature type="transmembrane region" description="Helical" evidence="7">
    <location>
        <begin position="179"/>
        <end position="201"/>
    </location>
</feature>
<sequence length="423" mass="44887">MTEPTSPLRIADYRKFWLARFTSVIATTGMVVIIGYQLYDVARDEYGMSIAQASLQLGLLGLAQFLPLMLLTPVAGVVADRFDRRTVAGLAMCLDLLIALGLGTATALQFRSLPLLFGFAALHGTVRVFVNPAMSAIAPNIVPSSLIPRAVALNSIAWQAGSVAGPAAFGFLFASHPAIPYWTAAALMVIAAFSVFAIRSLRPPPMDARRPHPVRQIVDGFHFIWNERFLLGCVTLDLFAVLLGGATALMPVFARDILQVGPEGLGQMRAAPAVGAALVALVLSFRPLERNVGVKMLLAVAAYGAMTLAFGVSRSFPLSLGFLALLGAADMVSVFIRSSLIQLNTPDDMRGRVSAISGLAVSASNELGEMQSGLAAALLGATGAVVFGGVGAIIITGLWAYLFPEIRHARTFAPQYRQRESDT</sequence>
<keyword evidence="6 7" id="KW-0472">Membrane</keyword>
<keyword evidence="2" id="KW-0813">Transport</keyword>
<dbReference type="PROSITE" id="PS50850">
    <property type="entry name" value="MFS"/>
    <property type="match status" value="1"/>
</dbReference>
<evidence type="ECO:0000313" key="10">
    <source>
        <dbReference type="Proteomes" id="UP001216253"/>
    </source>
</evidence>
<proteinExistence type="predicted"/>
<dbReference type="Gene3D" id="1.20.1250.20">
    <property type="entry name" value="MFS general substrate transporter like domains"/>
    <property type="match status" value="1"/>
</dbReference>
<dbReference type="Pfam" id="PF05977">
    <property type="entry name" value="MFS_3"/>
    <property type="match status" value="1"/>
</dbReference>
<feature type="transmembrane region" description="Helical" evidence="7">
    <location>
        <begin position="21"/>
        <end position="39"/>
    </location>
</feature>
<dbReference type="EMBL" id="JARESE010000008">
    <property type="protein sequence ID" value="MDE8650687.1"/>
    <property type="molecule type" value="Genomic_DNA"/>
</dbReference>
<keyword evidence="4 7" id="KW-0812">Transmembrane</keyword>
<evidence type="ECO:0000256" key="7">
    <source>
        <dbReference type="SAM" id="Phobius"/>
    </source>
</evidence>